<reference evidence="2 3" key="1">
    <citation type="journal article" date="2012" name="J. Bacteriol.">
        <title>Draft Genome Sequence of an Ammonia-Oxidizing Archaeon, "Candidatus Nitrosopumilus sediminis" AR2, from Svalbard in the Arctic Circle.</title>
        <authorList>
            <person name="Park S.J."/>
            <person name="Kim J.G."/>
            <person name="Jung M.Y."/>
            <person name="Kim S.J."/>
            <person name="Cha I.T."/>
            <person name="Ghai R."/>
            <person name="Martin-Cuadrado A.B."/>
            <person name="Rodriguez-Valera F."/>
            <person name="Rhee S.K."/>
        </authorList>
    </citation>
    <scope>NUCLEOTIDE SEQUENCE [LARGE SCALE GENOMIC DNA]</scope>
    <source>
        <strain evidence="2 3">AR2</strain>
    </source>
</reference>
<dbReference type="STRING" id="1229909.NSED_04790"/>
<organism evidence="2 3">
    <name type="scientific">Candidatus Nitrosopumilus sediminis</name>
    <dbReference type="NCBI Taxonomy" id="1229909"/>
    <lineage>
        <taxon>Archaea</taxon>
        <taxon>Nitrososphaerota</taxon>
        <taxon>Nitrososphaeria</taxon>
        <taxon>Nitrosopumilales</taxon>
        <taxon>Nitrosopumilaceae</taxon>
        <taxon>Nitrosopumilus</taxon>
    </lineage>
</organism>
<dbReference type="KEGG" id="nir:NSED_04790"/>
<dbReference type="PATRIC" id="fig|1229909.8.peg.1042"/>
<dbReference type="eggNOG" id="arCOG05517">
    <property type="taxonomic scope" value="Archaea"/>
</dbReference>
<dbReference type="EMBL" id="CP003843">
    <property type="protein sequence ID" value="AFS82762.1"/>
    <property type="molecule type" value="Genomic_DNA"/>
</dbReference>
<feature type="region of interest" description="Disordered" evidence="1">
    <location>
        <begin position="120"/>
        <end position="149"/>
    </location>
</feature>
<evidence type="ECO:0000313" key="3">
    <source>
        <dbReference type="Proteomes" id="UP000006100"/>
    </source>
</evidence>
<evidence type="ECO:0000313" key="2">
    <source>
        <dbReference type="EMBL" id="AFS82762.1"/>
    </source>
</evidence>
<dbReference type="HOGENOM" id="CLU_1745467_0_0_2"/>
<keyword evidence="3" id="KW-1185">Reference proteome</keyword>
<dbReference type="OrthoDB" id="4999at2157"/>
<evidence type="ECO:0000256" key="1">
    <source>
        <dbReference type="SAM" id="MobiDB-lite"/>
    </source>
</evidence>
<name>K0BCD2_9ARCH</name>
<sequence>MSKNDPKLTQLEKYDVDANIDEVQSDDEISVFTYKFTALSNPKNVRLSIAGTAKISGDTMERDEILENDDEGIPKILTVIYQELFPTFFLLSKTLNVSCPPHKIGQMGAGVDNELSEEVAVENESIDVPVEAESETDSVENPDMTQPNV</sequence>
<feature type="compositionally biased region" description="Acidic residues" evidence="1">
    <location>
        <begin position="120"/>
        <end position="140"/>
    </location>
</feature>
<proteinExistence type="predicted"/>
<accession>K0BCD2</accession>
<dbReference type="AlphaFoldDB" id="K0BCD2"/>
<dbReference type="Proteomes" id="UP000006100">
    <property type="component" value="Chromosome"/>
</dbReference>
<gene>
    <name evidence="2" type="ORF">NSED_04790</name>
</gene>
<protein>
    <submittedName>
        <fullName evidence="2">Uncharacterized protein</fullName>
    </submittedName>
</protein>